<dbReference type="CDD" id="cd03801">
    <property type="entry name" value="GT4_PimA-like"/>
    <property type="match status" value="1"/>
</dbReference>
<evidence type="ECO:0000313" key="2">
    <source>
        <dbReference type="Proteomes" id="UP000606396"/>
    </source>
</evidence>
<dbReference type="PANTHER" id="PTHR12526">
    <property type="entry name" value="GLYCOSYLTRANSFERASE"/>
    <property type="match status" value="1"/>
</dbReference>
<organism evidence="1 2">
    <name type="scientific">Nostoc punctiforme FACHB-252</name>
    <dbReference type="NCBI Taxonomy" id="1357509"/>
    <lineage>
        <taxon>Bacteria</taxon>
        <taxon>Bacillati</taxon>
        <taxon>Cyanobacteriota</taxon>
        <taxon>Cyanophyceae</taxon>
        <taxon>Nostocales</taxon>
        <taxon>Nostocaceae</taxon>
        <taxon>Nostoc</taxon>
    </lineage>
</organism>
<evidence type="ECO:0000313" key="1">
    <source>
        <dbReference type="EMBL" id="MBD2609701.1"/>
    </source>
</evidence>
<dbReference type="RefSeq" id="WP_190947838.1">
    <property type="nucleotide sequence ID" value="NZ_JACJTC010000001.1"/>
</dbReference>
<proteinExistence type="predicted"/>
<dbReference type="SUPFAM" id="SSF53756">
    <property type="entry name" value="UDP-Glycosyltransferase/glycogen phosphorylase"/>
    <property type="match status" value="1"/>
</dbReference>
<dbReference type="Proteomes" id="UP000606396">
    <property type="component" value="Unassembled WGS sequence"/>
</dbReference>
<name>A0ABR8H1K7_NOSPU</name>
<gene>
    <name evidence="1" type="ORF">H6G94_00170</name>
</gene>
<dbReference type="EMBL" id="JACJTC010000001">
    <property type="protein sequence ID" value="MBD2609701.1"/>
    <property type="molecule type" value="Genomic_DNA"/>
</dbReference>
<comment type="caution">
    <text evidence="1">The sequence shown here is derived from an EMBL/GenBank/DDBJ whole genome shotgun (WGS) entry which is preliminary data.</text>
</comment>
<protein>
    <submittedName>
        <fullName evidence="1">Glycosyltransferase family 4 protein</fullName>
    </submittedName>
</protein>
<dbReference type="Gene3D" id="3.40.50.2000">
    <property type="entry name" value="Glycogen Phosphorylase B"/>
    <property type="match status" value="2"/>
</dbReference>
<reference evidence="1 2" key="1">
    <citation type="journal article" date="2020" name="ISME J.">
        <title>Comparative genomics reveals insights into cyanobacterial evolution and habitat adaptation.</title>
        <authorList>
            <person name="Chen M.Y."/>
            <person name="Teng W.K."/>
            <person name="Zhao L."/>
            <person name="Hu C.X."/>
            <person name="Zhou Y.K."/>
            <person name="Han B.P."/>
            <person name="Song L.R."/>
            <person name="Shu W.S."/>
        </authorList>
    </citation>
    <scope>NUCLEOTIDE SEQUENCE [LARGE SCALE GENOMIC DNA]</scope>
    <source>
        <strain evidence="1 2">FACHB-252</strain>
    </source>
</reference>
<accession>A0ABR8H1K7</accession>
<sequence>MGLKVVFCWSDISGYMAACWRALHQISEIDVFVVAFQARTETAFADELMQGIPCRLLDIKERQDVNLIKDLVLAESPDVVVLCGWLHKPYRQLAFADELSQTALVMTMDTPWWGTWKQHLAPLFLRSYLRCINSVVVAGERSWQYASRLGIERANIAHGVYGIDYDVWSPLWEQRLESQWPRSFLFVGRYVAVKAIDVLVEAYQIYRSQVSHPWTLVCCGQGALASHLEGKPGIENQGFLQPSQMQAVWRRAGAFILPSRFDPWPLALVEAAAAGLPIICTDVCGSAVEVIRPWYNGLTVAKEDSKALAKAMLTLHQNYAELPTWGKRSQQLAAPYAANIWATRWQELLHNSHQMKTVKQNTSNLVTENFQV</sequence>
<dbReference type="Pfam" id="PF13692">
    <property type="entry name" value="Glyco_trans_1_4"/>
    <property type="match status" value="1"/>
</dbReference>
<keyword evidence="2" id="KW-1185">Reference proteome</keyword>